<keyword evidence="3" id="KW-1185">Reference proteome</keyword>
<dbReference type="EMBL" id="CP092881">
    <property type="protein sequence ID" value="UYV81089.1"/>
    <property type="molecule type" value="Genomic_DNA"/>
</dbReference>
<gene>
    <name evidence="2" type="ORF">LAZ67_19002745</name>
</gene>
<dbReference type="PANTHER" id="PTHR39959:SF1">
    <property type="entry name" value="ZP DOMAIN-CONTAINING PROTEIN"/>
    <property type="match status" value="1"/>
</dbReference>
<proteinExistence type="predicted"/>
<feature type="region of interest" description="Disordered" evidence="1">
    <location>
        <begin position="23"/>
        <end position="42"/>
    </location>
</feature>
<protein>
    <submittedName>
        <fullName evidence="2">Uncharacterized protein</fullName>
    </submittedName>
</protein>
<dbReference type="PANTHER" id="PTHR39959">
    <property type="entry name" value="RE44287P-RELATED"/>
    <property type="match status" value="1"/>
</dbReference>
<name>A0ABY6LIS7_9ARAC</name>
<evidence type="ECO:0000313" key="3">
    <source>
        <dbReference type="Proteomes" id="UP001235939"/>
    </source>
</evidence>
<feature type="compositionally biased region" description="Basic and acidic residues" evidence="1">
    <location>
        <begin position="31"/>
        <end position="40"/>
    </location>
</feature>
<dbReference type="Proteomes" id="UP001235939">
    <property type="component" value="Chromosome 19"/>
</dbReference>
<evidence type="ECO:0000313" key="2">
    <source>
        <dbReference type="EMBL" id="UYV81089.1"/>
    </source>
</evidence>
<reference evidence="2 3" key="1">
    <citation type="submission" date="2022-01" db="EMBL/GenBank/DDBJ databases">
        <title>A chromosomal length assembly of Cordylochernes scorpioides.</title>
        <authorList>
            <person name="Zeh D."/>
            <person name="Zeh J."/>
        </authorList>
    </citation>
    <scope>NUCLEOTIDE SEQUENCE [LARGE SCALE GENOMIC DNA]</scope>
    <source>
        <strain evidence="2">IN4F17</strain>
        <tissue evidence="2">Whole Body</tissue>
    </source>
</reference>
<evidence type="ECO:0000256" key="1">
    <source>
        <dbReference type="SAM" id="MobiDB-lite"/>
    </source>
</evidence>
<accession>A0ABY6LIS7</accession>
<organism evidence="2 3">
    <name type="scientific">Cordylochernes scorpioides</name>
    <dbReference type="NCBI Taxonomy" id="51811"/>
    <lineage>
        <taxon>Eukaryota</taxon>
        <taxon>Metazoa</taxon>
        <taxon>Ecdysozoa</taxon>
        <taxon>Arthropoda</taxon>
        <taxon>Chelicerata</taxon>
        <taxon>Arachnida</taxon>
        <taxon>Pseudoscorpiones</taxon>
        <taxon>Cheliferoidea</taxon>
        <taxon>Chernetidae</taxon>
        <taxon>Cordylochernes</taxon>
    </lineage>
</organism>
<sequence>MIPRCRMVGRSTIAAGLDLSPRRRHTRTRRLSLDKQKGDSSENTTLCHSVIHVDLARHHSNRWRLFVADVKCQLAHGATTELLTATVRKGPPLRGHPVFAANRRIRPHSDDLCQIRLDQTTESPRALKTYRLRVLDFQRCPVDLEEGTVSVRLWFPELDGLVTAGDQDVVIVCRPPEPTVTQTKAASYFGQMKQPSGQGRVSGVVEEAPGPLEYELALFRRSQPNEEAFTALVTEPVTLGTFLQLRAAINIQSAWSYAKLLEVTVSPDSQDSHAEGHVALIKNGCRAKEYESLMPHQPQRRDASPGEVTLEFQAFLLDMTRSDSPQGQLWVHARLKACVEAVDCLPEFCIDLYHPSGHGRRRRRAGNGSWWPLAGDSASVGENVGLSVVLPP</sequence>
<feature type="non-terminal residue" evidence="2">
    <location>
        <position position="392"/>
    </location>
</feature>